<protein>
    <submittedName>
        <fullName evidence="1">Uncharacterized protein</fullName>
    </submittedName>
</protein>
<dbReference type="Proteomes" id="UP001060085">
    <property type="component" value="Linkage Group LG05"/>
</dbReference>
<dbReference type="EMBL" id="CM044705">
    <property type="protein sequence ID" value="KAI5661259.1"/>
    <property type="molecule type" value="Genomic_DNA"/>
</dbReference>
<name>A0ACC0AM67_CATRO</name>
<accession>A0ACC0AM67</accession>
<keyword evidence="2" id="KW-1185">Reference proteome</keyword>
<sequence length="562" mass="63717">MTILATLPPNHNLFSHLPTTAPPPNSRPSPKPPIPVPKYPPPSKSKKWKNPKPHEKANQGLKTHHNNSNYYKPVKQGQVIPAEGDRSIVVGDNGVSYRLPGAPFEFQFSYSETPKAKPLAMREPAFLPFAPPTMPRPWTGKAPLKKSKRKIKLFEPLVGHGRRNNDDDDEAKRYEMLKAYELGRYTSRPRHEVLGHPLTRAEIKELLKPRISSNRQVNLGRDGLTHNMLELIHTHWRTQPVCKVRCLGVPTVDMGNVCRCLEEKTGGKIIHRVGGVVYIFRGRNYDHRTRPKYPVMLWKPATPVYPKLIQAAPEGLTKEEADNLRMKGKNLLPICKLAKNGVYNFLVRDVRNAFEGCPLVKIDCRGMHASDYKKLGAKLKELVPCVLLSFDDEQILMWRGKDWKSKFRSDPATIEPAYHDIPTAGSSSCDTQKSEAKTEKSSPRMMSFWQNALDSGKALLLDNTELDPEELLEKVEEFESISQVAEHSYPALVMSGEDSLRLKQQNNDAEKDDYREDETYSEEFDDDESEFSDSFEEIDDPCIPLGSLPIDSIVMQLSDTED</sequence>
<gene>
    <name evidence="1" type="ORF">M9H77_20582</name>
</gene>
<evidence type="ECO:0000313" key="1">
    <source>
        <dbReference type="EMBL" id="KAI5661259.1"/>
    </source>
</evidence>
<organism evidence="1 2">
    <name type="scientific">Catharanthus roseus</name>
    <name type="common">Madagascar periwinkle</name>
    <name type="synonym">Vinca rosea</name>
    <dbReference type="NCBI Taxonomy" id="4058"/>
    <lineage>
        <taxon>Eukaryota</taxon>
        <taxon>Viridiplantae</taxon>
        <taxon>Streptophyta</taxon>
        <taxon>Embryophyta</taxon>
        <taxon>Tracheophyta</taxon>
        <taxon>Spermatophyta</taxon>
        <taxon>Magnoliopsida</taxon>
        <taxon>eudicotyledons</taxon>
        <taxon>Gunneridae</taxon>
        <taxon>Pentapetalae</taxon>
        <taxon>asterids</taxon>
        <taxon>lamiids</taxon>
        <taxon>Gentianales</taxon>
        <taxon>Apocynaceae</taxon>
        <taxon>Rauvolfioideae</taxon>
        <taxon>Vinceae</taxon>
        <taxon>Catharanthinae</taxon>
        <taxon>Catharanthus</taxon>
    </lineage>
</organism>
<reference evidence="2" key="1">
    <citation type="journal article" date="2023" name="Nat. Plants">
        <title>Single-cell RNA sequencing provides a high-resolution roadmap for understanding the multicellular compartmentation of specialized metabolism.</title>
        <authorList>
            <person name="Sun S."/>
            <person name="Shen X."/>
            <person name="Li Y."/>
            <person name="Li Y."/>
            <person name="Wang S."/>
            <person name="Li R."/>
            <person name="Zhang H."/>
            <person name="Shen G."/>
            <person name="Guo B."/>
            <person name="Wei J."/>
            <person name="Xu J."/>
            <person name="St-Pierre B."/>
            <person name="Chen S."/>
            <person name="Sun C."/>
        </authorList>
    </citation>
    <scope>NUCLEOTIDE SEQUENCE [LARGE SCALE GENOMIC DNA]</scope>
</reference>
<comment type="caution">
    <text evidence="1">The sequence shown here is derived from an EMBL/GenBank/DDBJ whole genome shotgun (WGS) entry which is preliminary data.</text>
</comment>
<evidence type="ECO:0000313" key="2">
    <source>
        <dbReference type="Proteomes" id="UP001060085"/>
    </source>
</evidence>
<proteinExistence type="predicted"/>